<dbReference type="PANTHER" id="PTHR43669:SF3">
    <property type="entry name" value="ALCOHOL DEHYDROGENASE, PUTATIVE (AFU_ORTHOLOGUE AFUA_3G03445)-RELATED"/>
    <property type="match status" value="1"/>
</dbReference>
<sequence>MSESHALVIGASSEIGRAIAHEMALWGMSVSLWGRDQGRLRQTATLCREAGRRCYVDVVDVTDAAAVRDAAEGLADRGRLSLVVYAAGVFDWAPADRADPAAWRQVIDVNLTAAATVTTRLLPALISAAPSSLVYIGSGAAHRAFANNAAYVASKFGLAGLAEAVFLDVRDRDVKVSLISPGLVAAGASLATTAGQNRPHELLAPADVAAAVRFVASFPVRGCPTHIQLQPQRTPQ</sequence>
<evidence type="ECO:0000313" key="4">
    <source>
        <dbReference type="EMBL" id="XCH75354.1"/>
    </source>
</evidence>
<keyword evidence="2" id="KW-0560">Oxidoreductase</keyword>
<dbReference type="GO" id="GO:0016491">
    <property type="term" value="F:oxidoreductase activity"/>
    <property type="evidence" value="ECO:0007669"/>
    <property type="project" value="UniProtKB-KW"/>
</dbReference>
<accession>A0AAU8HHJ0</accession>
<proteinExistence type="inferred from homology"/>
<evidence type="ECO:0000256" key="2">
    <source>
        <dbReference type="ARBA" id="ARBA00023002"/>
    </source>
</evidence>
<dbReference type="SUPFAM" id="SSF51735">
    <property type="entry name" value="NAD(P)-binding Rossmann-fold domains"/>
    <property type="match status" value="1"/>
</dbReference>
<dbReference type="InterPro" id="IPR002347">
    <property type="entry name" value="SDR_fam"/>
</dbReference>
<dbReference type="Gene3D" id="3.40.50.720">
    <property type="entry name" value="NAD(P)-binding Rossmann-like Domain"/>
    <property type="match status" value="1"/>
</dbReference>
<protein>
    <submittedName>
        <fullName evidence="4">SDR family NAD(P)-dependent oxidoreductase</fullName>
    </submittedName>
</protein>
<dbReference type="Pfam" id="PF00106">
    <property type="entry name" value="adh_short"/>
    <property type="match status" value="1"/>
</dbReference>
<gene>
    <name evidence="4" type="ORF">ABUL08_04430</name>
    <name evidence="3" type="ORF">VK199_04405</name>
</gene>
<dbReference type="PRINTS" id="PR00081">
    <property type="entry name" value="GDHRDH"/>
</dbReference>
<reference evidence="4" key="2">
    <citation type="submission" date="2024-06" db="EMBL/GenBank/DDBJ databases">
        <title>Micromonospora mangrovi CCTCC AA 2012012 genome sequences.</title>
        <authorList>
            <person name="Gao J."/>
        </authorList>
    </citation>
    <scope>NUCLEOTIDE SEQUENCE</scope>
    <source>
        <strain evidence="4">CCTCC AA 2012012</strain>
    </source>
</reference>
<dbReference type="EMBL" id="CP157762">
    <property type="protein sequence ID" value="XBP94653.1"/>
    <property type="molecule type" value="Genomic_DNA"/>
</dbReference>
<dbReference type="InterPro" id="IPR036291">
    <property type="entry name" value="NAD(P)-bd_dom_sf"/>
</dbReference>
<dbReference type="AlphaFoldDB" id="A0AAU8HHJ0"/>
<organism evidence="4">
    <name type="scientific">Micromonospora sp. CCTCC AA 2012012</name>
    <dbReference type="NCBI Taxonomy" id="3111921"/>
    <lineage>
        <taxon>Bacteria</taxon>
        <taxon>Bacillati</taxon>
        <taxon>Actinomycetota</taxon>
        <taxon>Actinomycetes</taxon>
        <taxon>Micromonosporales</taxon>
        <taxon>Micromonosporaceae</taxon>
        <taxon>Micromonospora</taxon>
    </lineage>
</organism>
<reference evidence="3" key="1">
    <citation type="submission" date="2024-01" db="EMBL/GenBank/DDBJ databases">
        <title>The genome sequence of Micromonospora mangrovi CCTCC AA 2012012.</title>
        <authorList>
            <person name="Gao J."/>
        </authorList>
    </citation>
    <scope>NUCLEOTIDE SEQUENCE</scope>
    <source>
        <strain evidence="3">CCTCC AA 2012012</strain>
    </source>
</reference>
<dbReference type="CDD" id="cd05233">
    <property type="entry name" value="SDR_c"/>
    <property type="match status" value="1"/>
</dbReference>
<comment type="similarity">
    <text evidence="1">Belongs to the short-chain dehydrogenases/reductases (SDR) family.</text>
</comment>
<dbReference type="EMBL" id="CP159342">
    <property type="protein sequence ID" value="XCH75354.1"/>
    <property type="molecule type" value="Genomic_DNA"/>
</dbReference>
<evidence type="ECO:0000313" key="3">
    <source>
        <dbReference type="EMBL" id="XBP94653.1"/>
    </source>
</evidence>
<name>A0AAU8HHJ0_9ACTN</name>
<dbReference type="RefSeq" id="WP_350934765.1">
    <property type="nucleotide sequence ID" value="NZ_CP157762.1"/>
</dbReference>
<evidence type="ECO:0000256" key="1">
    <source>
        <dbReference type="ARBA" id="ARBA00006484"/>
    </source>
</evidence>
<dbReference type="PANTHER" id="PTHR43669">
    <property type="entry name" value="5-KETO-D-GLUCONATE 5-REDUCTASE"/>
    <property type="match status" value="1"/>
</dbReference>